<reference evidence="3 4" key="1">
    <citation type="submission" date="2019-03" db="EMBL/GenBank/DDBJ databases">
        <title>Genomic Encyclopedia of Type Strains, Phase IV (KMG-IV): sequencing the most valuable type-strain genomes for metagenomic binning, comparative biology and taxonomic classification.</title>
        <authorList>
            <person name="Goeker M."/>
        </authorList>
    </citation>
    <scope>NUCLEOTIDE SEQUENCE [LARGE SCALE GENOMIC DNA]</scope>
    <source>
        <strain evidence="3 4">DSM 103428</strain>
    </source>
</reference>
<evidence type="ECO:0000313" key="4">
    <source>
        <dbReference type="Proteomes" id="UP000295210"/>
    </source>
</evidence>
<feature type="domain" description="Gfo/Idh/MocA-like oxidoreductase N-terminal" evidence="1">
    <location>
        <begin position="39"/>
        <end position="157"/>
    </location>
</feature>
<evidence type="ECO:0000259" key="1">
    <source>
        <dbReference type="Pfam" id="PF01408"/>
    </source>
</evidence>
<gene>
    <name evidence="3" type="ORF">C7378_1670</name>
</gene>
<dbReference type="SUPFAM" id="SSF51735">
    <property type="entry name" value="NAD(P)-binding Rossmann-fold domains"/>
    <property type="match status" value="1"/>
</dbReference>
<dbReference type="InterPro" id="IPR050463">
    <property type="entry name" value="Gfo/Idh/MocA_oxidrdct_glycsds"/>
</dbReference>
<dbReference type="GO" id="GO:0000166">
    <property type="term" value="F:nucleotide binding"/>
    <property type="evidence" value="ECO:0007669"/>
    <property type="project" value="InterPro"/>
</dbReference>
<dbReference type="InterPro" id="IPR006311">
    <property type="entry name" value="TAT_signal"/>
</dbReference>
<dbReference type="InterPro" id="IPR004104">
    <property type="entry name" value="Gfo/Idh/MocA-like_OxRdtase_C"/>
</dbReference>
<comment type="caution">
    <text evidence="3">The sequence shown here is derived from an EMBL/GenBank/DDBJ whole genome shotgun (WGS) entry which is preliminary data.</text>
</comment>
<dbReference type="PROSITE" id="PS51318">
    <property type="entry name" value="TAT"/>
    <property type="match status" value="1"/>
</dbReference>
<dbReference type="EMBL" id="SMGK01000002">
    <property type="protein sequence ID" value="TCK74050.1"/>
    <property type="molecule type" value="Genomic_DNA"/>
</dbReference>
<protein>
    <submittedName>
        <fullName evidence="3">Putative dehydrogenase</fullName>
    </submittedName>
</protein>
<dbReference type="Pfam" id="PF02894">
    <property type="entry name" value="GFO_IDH_MocA_C"/>
    <property type="match status" value="1"/>
</dbReference>
<feature type="domain" description="Gfo/Idh/MocA-like oxidoreductase C-terminal" evidence="2">
    <location>
        <begin position="228"/>
        <end position="404"/>
    </location>
</feature>
<accession>A0A4R1L9V0</accession>
<keyword evidence="4" id="KW-1185">Reference proteome</keyword>
<proteinExistence type="predicted"/>
<dbReference type="Gene3D" id="3.40.50.720">
    <property type="entry name" value="NAD(P)-binding Rossmann-like Domain"/>
    <property type="match status" value="1"/>
</dbReference>
<dbReference type="Pfam" id="PF01408">
    <property type="entry name" value="GFO_IDH_MocA"/>
    <property type="match status" value="1"/>
</dbReference>
<dbReference type="SUPFAM" id="SSF55347">
    <property type="entry name" value="Glyceraldehyde-3-phosphate dehydrogenase-like, C-terminal domain"/>
    <property type="match status" value="1"/>
</dbReference>
<evidence type="ECO:0000313" key="3">
    <source>
        <dbReference type="EMBL" id="TCK74050.1"/>
    </source>
</evidence>
<organism evidence="3 4">
    <name type="scientific">Acidipila rosea</name>
    <dbReference type="NCBI Taxonomy" id="768535"/>
    <lineage>
        <taxon>Bacteria</taxon>
        <taxon>Pseudomonadati</taxon>
        <taxon>Acidobacteriota</taxon>
        <taxon>Terriglobia</taxon>
        <taxon>Terriglobales</taxon>
        <taxon>Acidobacteriaceae</taxon>
        <taxon>Acidipila</taxon>
    </lineage>
</organism>
<dbReference type="Gene3D" id="3.30.360.10">
    <property type="entry name" value="Dihydrodipicolinate Reductase, domain 2"/>
    <property type="match status" value="1"/>
</dbReference>
<dbReference type="RefSeq" id="WP_131994536.1">
    <property type="nucleotide sequence ID" value="NZ_SMGK01000002.1"/>
</dbReference>
<dbReference type="PANTHER" id="PTHR43818">
    <property type="entry name" value="BCDNA.GH03377"/>
    <property type="match status" value="1"/>
</dbReference>
<name>A0A4R1L9V0_9BACT</name>
<sequence length="419" mass="46492">MSEQKHSVNRREFLGQLGMGIAVMSTMASSRVLGANDRLRIGLIGAGDRGQQDLKDALRQPNVECVAIADVYSRRGDQVKQYVPGVTVYNDPMKLLERKDIDAVINATPLHLHAKYFLAALAAGKDLYSEKTMTWDIPEAVACKEAAAKSKQVVQIGLQHESSGELADARQWISQGIVGKITMVDSWMSRNSPHGHGQWMRPIPPDCNPAHVNWNLFLANRPKTAFDANKFINWRLFWEFSGGNITENMVHQISWIISALNLDLPIAAEMMGGVFSEKDGRQVPDTISVNLEYPDLIVSWRSTFSNGHYGLGEHFLGSDGTIEHLSGSTDMVTGKYRSGIAYYPEKANRPTAVMIEGHNPGVNHMANWMECIRTRKQPNATVEIGYQSAVAAHMANLAYHRKGRVTLHEAMSAPMSAYM</sequence>
<dbReference type="OrthoDB" id="9781031at2"/>
<dbReference type="InterPro" id="IPR000683">
    <property type="entry name" value="Gfo/Idh/MocA-like_OxRdtase_N"/>
</dbReference>
<evidence type="ECO:0000259" key="2">
    <source>
        <dbReference type="Pfam" id="PF02894"/>
    </source>
</evidence>
<dbReference type="AlphaFoldDB" id="A0A4R1L9V0"/>
<dbReference type="InterPro" id="IPR036291">
    <property type="entry name" value="NAD(P)-bd_dom_sf"/>
</dbReference>
<dbReference type="PANTHER" id="PTHR43818:SF5">
    <property type="entry name" value="OXIDOREDUCTASE FAMILY PROTEIN"/>
    <property type="match status" value="1"/>
</dbReference>
<dbReference type="Proteomes" id="UP000295210">
    <property type="component" value="Unassembled WGS sequence"/>
</dbReference>